<keyword evidence="3" id="KW-1185">Reference proteome</keyword>
<dbReference type="PANTHER" id="PTHR34180">
    <property type="entry name" value="PEPTIDASE C45"/>
    <property type="match status" value="1"/>
</dbReference>
<sequence>MIKHLKLKGTNREIGRIHGEQGREQVLKSLTTYEGLFYGYSKISWKQAREEALTHLAAIEQYNENFIEEMEGVALGAGVDFEDILALNARSEIALANYVSKPFSDGCTAIGIIPPLTTETILAQNWDWKATQIESLLLLDIEQEGKPAIQMVTEGGIIGKIGYNSAGLGVCLNALLTNKKSNKVPIHLGLRSVLNSSSLHEAVANIKDGQLASTANFMIASDQGEGRAMVANYEVSPYGIAMLTSNEGKVVHTNHILSNDILENVEDRNEFKFEDSLIRKNRAEQLIHSKVYQREKIDTEAFKVWLSDQFNAPNSINHYENKKAPEHRRMETVFSIIMNLSSRSMELCIGKANQNKYKKYNLSVIKSEQ</sequence>
<evidence type="ECO:0000259" key="1">
    <source>
        <dbReference type="Pfam" id="PF03417"/>
    </source>
</evidence>
<dbReference type="InterPro" id="IPR047794">
    <property type="entry name" value="C45_proenzyme-like"/>
</dbReference>
<organism evidence="2 3">
    <name type="scientific">Cytobacillus horneckiae</name>
    <dbReference type="NCBI Taxonomy" id="549687"/>
    <lineage>
        <taxon>Bacteria</taxon>
        <taxon>Bacillati</taxon>
        <taxon>Bacillota</taxon>
        <taxon>Bacilli</taxon>
        <taxon>Bacillales</taxon>
        <taxon>Bacillaceae</taxon>
        <taxon>Cytobacillus</taxon>
    </lineage>
</organism>
<evidence type="ECO:0000313" key="2">
    <source>
        <dbReference type="EMBL" id="PKG28770.1"/>
    </source>
</evidence>
<dbReference type="InterPro" id="IPR005079">
    <property type="entry name" value="Peptidase_C45_hydrolase"/>
</dbReference>
<evidence type="ECO:0000313" key="3">
    <source>
        <dbReference type="Proteomes" id="UP000233343"/>
    </source>
</evidence>
<feature type="domain" description="Peptidase C45 hydrolase" evidence="1">
    <location>
        <begin position="120"/>
        <end position="352"/>
    </location>
</feature>
<dbReference type="InterPro" id="IPR047801">
    <property type="entry name" value="Peptidase_C45"/>
</dbReference>
<dbReference type="EMBL" id="PISD01000025">
    <property type="protein sequence ID" value="PKG28770.1"/>
    <property type="molecule type" value="Genomic_DNA"/>
</dbReference>
<dbReference type="NCBIfam" id="NF040521">
    <property type="entry name" value="C45_proenzyme"/>
    <property type="match status" value="1"/>
</dbReference>
<dbReference type="AlphaFoldDB" id="A0A2N0ZGX9"/>
<dbReference type="Proteomes" id="UP000233343">
    <property type="component" value="Unassembled WGS sequence"/>
</dbReference>
<dbReference type="RefSeq" id="WP_066192128.1">
    <property type="nucleotide sequence ID" value="NZ_JARMMB010000016.1"/>
</dbReference>
<gene>
    <name evidence="2" type="ORF">CWS20_12320</name>
</gene>
<dbReference type="PANTHER" id="PTHR34180:SF1">
    <property type="entry name" value="BETA-ALANYL-DOPAMINE_CARCININE HYDROLASE"/>
    <property type="match status" value="1"/>
</dbReference>
<dbReference type="Gene3D" id="3.60.60.10">
    <property type="entry name" value="Penicillin V Acylase, Chain A"/>
    <property type="match status" value="1"/>
</dbReference>
<proteinExistence type="predicted"/>
<name>A0A2N0ZGX9_9BACI</name>
<protein>
    <recommendedName>
        <fullName evidence="1">Peptidase C45 hydrolase domain-containing protein</fullName>
    </recommendedName>
</protein>
<dbReference type="Pfam" id="PF03417">
    <property type="entry name" value="AAT"/>
    <property type="match status" value="1"/>
</dbReference>
<accession>A0A2N0ZGX9</accession>
<reference evidence="2 3" key="1">
    <citation type="journal article" date="2010" name="Int. J. Syst. Evol. Microbiol.">
        <title>Bacillus horneckiae sp. nov., isolated from a spacecraft-assembly clean room.</title>
        <authorList>
            <person name="Vaishampayan P."/>
            <person name="Probst A."/>
            <person name="Krishnamurthi S."/>
            <person name="Ghosh S."/>
            <person name="Osman S."/>
            <person name="McDowall A."/>
            <person name="Ruckmani A."/>
            <person name="Mayilraj S."/>
            <person name="Venkateswaran K."/>
        </authorList>
    </citation>
    <scope>NUCLEOTIDE SEQUENCE [LARGE SCALE GENOMIC DNA]</scope>
    <source>
        <strain evidence="3">1PO1SC</strain>
    </source>
</reference>
<dbReference type="Gene3D" id="1.10.10.2120">
    <property type="match status" value="1"/>
</dbReference>
<comment type="caution">
    <text evidence="2">The sequence shown here is derived from an EMBL/GenBank/DDBJ whole genome shotgun (WGS) entry which is preliminary data.</text>
</comment>